<name>A0A1H2Y4B8_9RHOB</name>
<dbReference type="EMBL" id="FNOI01000003">
    <property type="protein sequence ID" value="SDX00032.1"/>
    <property type="molecule type" value="Genomic_DNA"/>
</dbReference>
<reference evidence="2" key="1">
    <citation type="submission" date="2016-10" db="EMBL/GenBank/DDBJ databases">
        <authorList>
            <person name="Varghese N."/>
            <person name="Submissions S."/>
        </authorList>
    </citation>
    <scope>NUCLEOTIDE SEQUENCE [LARGE SCALE GENOMIC DNA]</scope>
    <source>
        <strain evidence="2">DSM 26922</strain>
    </source>
</reference>
<accession>A0A1H2Y4B8</accession>
<evidence type="ECO:0000313" key="2">
    <source>
        <dbReference type="Proteomes" id="UP000199441"/>
    </source>
</evidence>
<dbReference type="STRING" id="670155.SAMN04488001_2213"/>
<proteinExistence type="predicted"/>
<keyword evidence="2" id="KW-1185">Reference proteome</keyword>
<gene>
    <name evidence="1" type="ORF">SAMN04488001_2213</name>
</gene>
<dbReference type="Proteomes" id="UP000199441">
    <property type="component" value="Unassembled WGS sequence"/>
</dbReference>
<dbReference type="AlphaFoldDB" id="A0A1H2Y4B8"/>
<evidence type="ECO:0000313" key="1">
    <source>
        <dbReference type="EMBL" id="SDX00032.1"/>
    </source>
</evidence>
<organism evidence="1 2">
    <name type="scientific">Litoreibacter albidus</name>
    <dbReference type="NCBI Taxonomy" id="670155"/>
    <lineage>
        <taxon>Bacteria</taxon>
        <taxon>Pseudomonadati</taxon>
        <taxon>Pseudomonadota</taxon>
        <taxon>Alphaproteobacteria</taxon>
        <taxon>Rhodobacterales</taxon>
        <taxon>Roseobacteraceae</taxon>
        <taxon>Litoreibacter</taxon>
    </lineage>
</organism>
<sequence length="249" mass="27773">MRISEDQFASLQTFSRERFETELADWLRVNRAAYVDDLTPSQLNRVAKAVCARCDALELFGEDATRAFGSAATVYGVYSETDPLFEDIYYATLPRAGARIPHKAAGIWDGLVKVLDAEFSTRSGIELMNSLEQAFCGDSYPDLPAMEVLQTYFPERFARLTPSQIKAHLAHSDYQAKRLGLEQPMALRFHRDVGLLLGAYFSIDPLYPWAQKAFAHAGDDMAKISRLRAALTHIVRQTQTPSAGEPSCA</sequence>
<protein>
    <submittedName>
        <fullName evidence="1">Uncharacterized protein</fullName>
    </submittedName>
</protein>